<evidence type="ECO:0000256" key="3">
    <source>
        <dbReference type="ARBA" id="ARBA00022692"/>
    </source>
</evidence>
<comment type="similarity">
    <text evidence="2">Belongs to the PC-esterase family. TBL subfamily.</text>
</comment>
<sequence>MSENNTNHGGSMQEQSPDKMTHQGFFKKIKRMSPLEPSLGIARFLVVTLLFIGCFAYLDYRTATRPLLNRGVSWLGHAIPASAGGLSAEKQRLGFLDEGGDGCDIFDGNWVWDDGYPLYHSKDCSFIDPGFRCLENGRPDSFFTKWRWQPKACNLPRFDAKLVLEKLRNRRLAFVGDSLGRNQWESLLCMLASAVPDKSSIHEVNGSPITKHMGFLSFMFKDYNCTIEYYRAPFLVHQGRPPAGSPKGVKLSLRVDVMDLSSPKWENADVLVFNSGHWWNYEKTIREACYFQEGKEIKMEMTVETAYQKAIETFINWMHKKVNTSKTQVFFRTYAPVHYRGGDWRTGGSCHLEKLPDLGLLPVSSGNLSDVFFDVFSERSSISGSANLELLNVTDMAARRKDGHASIYYLEPGIGPASIRRQDCSHWCLPGVPDSWNELLYALFLKREQIRTQIQENQKLRSD</sequence>
<dbReference type="GO" id="GO:0005794">
    <property type="term" value="C:Golgi apparatus"/>
    <property type="evidence" value="ECO:0007669"/>
    <property type="project" value="TreeGrafter"/>
</dbReference>
<comment type="subcellular location">
    <subcellularLocation>
        <location evidence="1">Membrane</location>
        <topology evidence="1">Single-pass membrane protein</topology>
    </subcellularLocation>
</comment>
<reference evidence="10" key="1">
    <citation type="submission" date="2022-02" db="EMBL/GenBank/DDBJ databases">
        <authorList>
            <person name="Henning P.M."/>
            <person name="McCubbin A.G."/>
            <person name="Shore J.S."/>
        </authorList>
    </citation>
    <scope>NUCLEOTIDE SEQUENCE</scope>
    <source>
        <strain evidence="10">F60SS</strain>
        <tissue evidence="10">Leaves</tissue>
    </source>
</reference>
<feature type="transmembrane region" description="Helical" evidence="7">
    <location>
        <begin position="41"/>
        <end position="60"/>
    </location>
</feature>
<gene>
    <name evidence="10" type="ORF">Tsubulata_046016</name>
</gene>
<reference evidence="10" key="2">
    <citation type="journal article" date="2023" name="Plants (Basel)">
        <title>Annotation of the Turnera subulata (Passifloraceae) Draft Genome Reveals the S-Locus Evolved after the Divergence of Turneroideae from Passifloroideae in a Stepwise Manner.</title>
        <authorList>
            <person name="Henning P.M."/>
            <person name="Roalson E.H."/>
            <person name="Mir W."/>
            <person name="McCubbin A.G."/>
            <person name="Shore J.S."/>
        </authorList>
    </citation>
    <scope>NUCLEOTIDE SEQUENCE</scope>
    <source>
        <strain evidence="10">F60SS</strain>
    </source>
</reference>
<feature type="domain" description="Trichome birefringence-like N-terminal" evidence="9">
    <location>
        <begin position="102"/>
        <end position="154"/>
    </location>
</feature>
<keyword evidence="3 7" id="KW-0812">Transmembrane</keyword>
<evidence type="ECO:0000256" key="6">
    <source>
        <dbReference type="ARBA" id="ARBA00023136"/>
    </source>
</evidence>
<dbReference type="GO" id="GO:0016413">
    <property type="term" value="F:O-acetyltransferase activity"/>
    <property type="evidence" value="ECO:0007669"/>
    <property type="project" value="InterPro"/>
</dbReference>
<protein>
    <recommendedName>
        <fullName evidence="12">Trichome birefringence-like N-terminal domain-containing protein</fullName>
    </recommendedName>
</protein>
<keyword evidence="11" id="KW-1185">Reference proteome</keyword>
<dbReference type="Proteomes" id="UP001141552">
    <property type="component" value="Unassembled WGS sequence"/>
</dbReference>
<dbReference type="AlphaFoldDB" id="A0A9Q0FMS3"/>
<dbReference type="GO" id="GO:0016020">
    <property type="term" value="C:membrane"/>
    <property type="evidence" value="ECO:0007669"/>
    <property type="project" value="UniProtKB-SubCell"/>
</dbReference>
<dbReference type="PANTHER" id="PTHR32285">
    <property type="entry name" value="PROTEIN TRICHOME BIREFRINGENCE-LIKE 9-RELATED"/>
    <property type="match status" value="1"/>
</dbReference>
<keyword evidence="5 7" id="KW-1133">Transmembrane helix</keyword>
<dbReference type="OrthoDB" id="630188at2759"/>
<evidence type="ECO:0000259" key="9">
    <source>
        <dbReference type="Pfam" id="PF14416"/>
    </source>
</evidence>
<evidence type="ECO:0000256" key="1">
    <source>
        <dbReference type="ARBA" id="ARBA00004167"/>
    </source>
</evidence>
<dbReference type="InterPro" id="IPR025846">
    <property type="entry name" value="TBL_N"/>
</dbReference>
<keyword evidence="6 7" id="KW-0472">Membrane</keyword>
<evidence type="ECO:0000256" key="7">
    <source>
        <dbReference type="SAM" id="Phobius"/>
    </source>
</evidence>
<organism evidence="10 11">
    <name type="scientific">Turnera subulata</name>
    <dbReference type="NCBI Taxonomy" id="218843"/>
    <lineage>
        <taxon>Eukaryota</taxon>
        <taxon>Viridiplantae</taxon>
        <taxon>Streptophyta</taxon>
        <taxon>Embryophyta</taxon>
        <taxon>Tracheophyta</taxon>
        <taxon>Spermatophyta</taxon>
        <taxon>Magnoliopsida</taxon>
        <taxon>eudicotyledons</taxon>
        <taxon>Gunneridae</taxon>
        <taxon>Pentapetalae</taxon>
        <taxon>rosids</taxon>
        <taxon>fabids</taxon>
        <taxon>Malpighiales</taxon>
        <taxon>Passifloraceae</taxon>
        <taxon>Turnera</taxon>
    </lineage>
</organism>
<dbReference type="Pfam" id="PF14416">
    <property type="entry name" value="PMR5N"/>
    <property type="match status" value="1"/>
</dbReference>
<dbReference type="Pfam" id="PF13839">
    <property type="entry name" value="PC-Esterase"/>
    <property type="match status" value="1"/>
</dbReference>
<evidence type="ECO:0000256" key="2">
    <source>
        <dbReference type="ARBA" id="ARBA00007727"/>
    </source>
</evidence>
<accession>A0A9Q0FMS3</accession>
<evidence type="ECO:0000259" key="8">
    <source>
        <dbReference type="Pfam" id="PF13839"/>
    </source>
</evidence>
<evidence type="ECO:0000313" key="11">
    <source>
        <dbReference type="Proteomes" id="UP001141552"/>
    </source>
</evidence>
<comment type="caution">
    <text evidence="10">The sequence shown here is derived from an EMBL/GenBank/DDBJ whole genome shotgun (WGS) entry which is preliminary data.</text>
</comment>
<dbReference type="InterPro" id="IPR026057">
    <property type="entry name" value="TBL_C"/>
</dbReference>
<proteinExistence type="inferred from homology"/>
<evidence type="ECO:0000256" key="4">
    <source>
        <dbReference type="ARBA" id="ARBA00022968"/>
    </source>
</evidence>
<evidence type="ECO:0000313" key="10">
    <source>
        <dbReference type="EMBL" id="KAJ4834263.1"/>
    </source>
</evidence>
<dbReference type="PANTHER" id="PTHR32285:SF361">
    <property type="entry name" value="TRICHOME BIREFRINGENCE-LIKE N-TERMINAL DOMAIN-CONTAINING PROTEIN"/>
    <property type="match status" value="1"/>
</dbReference>
<dbReference type="EMBL" id="JAKUCV010004741">
    <property type="protein sequence ID" value="KAJ4834263.1"/>
    <property type="molecule type" value="Genomic_DNA"/>
</dbReference>
<name>A0A9Q0FMS3_9ROSI</name>
<evidence type="ECO:0008006" key="12">
    <source>
        <dbReference type="Google" id="ProtNLM"/>
    </source>
</evidence>
<feature type="domain" description="Trichome birefringence-like C-terminal" evidence="8">
    <location>
        <begin position="155"/>
        <end position="442"/>
    </location>
</feature>
<evidence type="ECO:0000256" key="5">
    <source>
        <dbReference type="ARBA" id="ARBA00022989"/>
    </source>
</evidence>
<keyword evidence="4" id="KW-0735">Signal-anchor</keyword>
<dbReference type="InterPro" id="IPR029962">
    <property type="entry name" value="TBL"/>
</dbReference>